<evidence type="ECO:0000256" key="8">
    <source>
        <dbReference type="SAM" id="MobiDB-lite"/>
    </source>
</evidence>
<proteinExistence type="predicted"/>
<keyword evidence="3" id="KW-0677">Repeat</keyword>
<comment type="subcellular location">
    <subcellularLocation>
        <location evidence="1">Nucleus</location>
    </subcellularLocation>
</comment>
<feature type="domain" description="C2H2-type" evidence="9">
    <location>
        <begin position="319"/>
        <end position="346"/>
    </location>
</feature>
<reference evidence="10" key="1">
    <citation type="submission" date="2022-01" db="EMBL/GenBank/DDBJ databases">
        <authorList>
            <person name="King R."/>
        </authorList>
    </citation>
    <scope>NUCLEOTIDE SEQUENCE</scope>
</reference>
<accession>A0A9N9N1E0</accession>
<protein>
    <recommendedName>
        <fullName evidence="9">C2H2-type domain-containing protein</fullName>
    </recommendedName>
</protein>
<dbReference type="SMART" id="SM00355">
    <property type="entry name" value="ZnF_C2H2"/>
    <property type="match status" value="3"/>
</dbReference>
<evidence type="ECO:0000313" key="10">
    <source>
        <dbReference type="EMBL" id="CAG9772966.1"/>
    </source>
</evidence>
<dbReference type="EMBL" id="OU892284">
    <property type="protein sequence ID" value="CAG9772966.1"/>
    <property type="molecule type" value="Genomic_DNA"/>
</dbReference>
<evidence type="ECO:0000256" key="6">
    <source>
        <dbReference type="ARBA" id="ARBA00023242"/>
    </source>
</evidence>
<evidence type="ECO:0000256" key="4">
    <source>
        <dbReference type="ARBA" id="ARBA00022771"/>
    </source>
</evidence>
<evidence type="ECO:0000256" key="2">
    <source>
        <dbReference type="ARBA" id="ARBA00022723"/>
    </source>
</evidence>
<name>A0A9N9N1E0_9CUCU</name>
<evidence type="ECO:0000256" key="5">
    <source>
        <dbReference type="ARBA" id="ARBA00022833"/>
    </source>
</evidence>
<evidence type="ECO:0000256" key="7">
    <source>
        <dbReference type="PROSITE-ProRule" id="PRU00042"/>
    </source>
</evidence>
<dbReference type="PROSITE" id="PS00028">
    <property type="entry name" value="ZINC_FINGER_C2H2_1"/>
    <property type="match status" value="2"/>
</dbReference>
<evidence type="ECO:0000313" key="11">
    <source>
        <dbReference type="Proteomes" id="UP001152799"/>
    </source>
</evidence>
<gene>
    <name evidence="10" type="ORF">CEUTPL_LOCUS13367</name>
</gene>
<feature type="domain" description="C2H2-type" evidence="9">
    <location>
        <begin position="291"/>
        <end position="318"/>
    </location>
</feature>
<dbReference type="GO" id="GO:0008270">
    <property type="term" value="F:zinc ion binding"/>
    <property type="evidence" value="ECO:0007669"/>
    <property type="project" value="UniProtKB-KW"/>
</dbReference>
<keyword evidence="2" id="KW-0479">Metal-binding</keyword>
<feature type="domain" description="C2H2-type" evidence="9">
    <location>
        <begin position="347"/>
        <end position="376"/>
    </location>
</feature>
<dbReference type="PANTHER" id="PTHR24394">
    <property type="entry name" value="ZINC FINGER PROTEIN"/>
    <property type="match status" value="1"/>
</dbReference>
<dbReference type="OrthoDB" id="6077919at2759"/>
<dbReference type="Proteomes" id="UP001152799">
    <property type="component" value="Chromosome 8"/>
</dbReference>
<dbReference type="SUPFAM" id="SSF57667">
    <property type="entry name" value="beta-beta-alpha zinc fingers"/>
    <property type="match status" value="2"/>
</dbReference>
<dbReference type="Pfam" id="PF00096">
    <property type="entry name" value="zf-C2H2"/>
    <property type="match status" value="3"/>
</dbReference>
<dbReference type="InterPro" id="IPR013087">
    <property type="entry name" value="Znf_C2H2_type"/>
</dbReference>
<keyword evidence="4 7" id="KW-0863">Zinc-finger</keyword>
<keyword evidence="11" id="KW-1185">Reference proteome</keyword>
<evidence type="ECO:0000259" key="9">
    <source>
        <dbReference type="PROSITE" id="PS50157"/>
    </source>
</evidence>
<dbReference type="InterPro" id="IPR036236">
    <property type="entry name" value="Znf_C2H2_sf"/>
</dbReference>
<dbReference type="AlphaFoldDB" id="A0A9N9N1E0"/>
<keyword evidence="6" id="KW-0539">Nucleus</keyword>
<feature type="region of interest" description="Disordered" evidence="8">
    <location>
        <begin position="267"/>
        <end position="312"/>
    </location>
</feature>
<evidence type="ECO:0000256" key="3">
    <source>
        <dbReference type="ARBA" id="ARBA00022737"/>
    </source>
</evidence>
<sequence>MSNKTFSFLEWLQIRGSGDDHDAAFKEDYSCSTTKIRCRMSTFNGSCSKAIDCDNIKQEEKIDIVEEQLFFKIESLDEETRNKEFFVEFFKSVEVVCDICGDTKVQRVIKLNQQERVIGAILLKKIFKLGFKSHKIFHRKTPDQSCGRCFVHLISFKTNFKDKFLEYKTRKMHPASYNHGIECPCVDCKNQYGDLDLIVRGIETRSSPLLPSTITTMTNEEQQFDVGLQQQQESFLYPYNYESYSEQQTYSQTSYQVEPLPTMLQEFEPQPSTSHYQPHHESETPRKKSKKSCPHCNKQFNHTGDYRKHLRKHTKERPYACPQCDKKFSHTSNLHRHERSHSGDRPFKCDFCNKEFNRKDKLDSHRNSKACISKRSNK</sequence>
<dbReference type="GO" id="GO:0000981">
    <property type="term" value="F:DNA-binding transcription factor activity, RNA polymerase II-specific"/>
    <property type="evidence" value="ECO:0007669"/>
    <property type="project" value="TreeGrafter"/>
</dbReference>
<keyword evidence="5" id="KW-0862">Zinc</keyword>
<dbReference type="FunFam" id="3.30.160.60:FF:000065">
    <property type="entry name" value="B-cell CLL/lymphoma 6, member B"/>
    <property type="match status" value="1"/>
</dbReference>
<dbReference type="FunFam" id="3.30.160.60:FF:000358">
    <property type="entry name" value="zinc finger protein 24"/>
    <property type="match status" value="1"/>
</dbReference>
<dbReference type="PROSITE" id="PS50157">
    <property type="entry name" value="ZINC_FINGER_C2H2_2"/>
    <property type="match status" value="3"/>
</dbReference>
<organism evidence="10 11">
    <name type="scientific">Ceutorhynchus assimilis</name>
    <name type="common">cabbage seed weevil</name>
    <dbReference type="NCBI Taxonomy" id="467358"/>
    <lineage>
        <taxon>Eukaryota</taxon>
        <taxon>Metazoa</taxon>
        <taxon>Ecdysozoa</taxon>
        <taxon>Arthropoda</taxon>
        <taxon>Hexapoda</taxon>
        <taxon>Insecta</taxon>
        <taxon>Pterygota</taxon>
        <taxon>Neoptera</taxon>
        <taxon>Endopterygota</taxon>
        <taxon>Coleoptera</taxon>
        <taxon>Polyphaga</taxon>
        <taxon>Cucujiformia</taxon>
        <taxon>Curculionidae</taxon>
        <taxon>Ceutorhynchinae</taxon>
        <taxon>Ceutorhynchus</taxon>
    </lineage>
</organism>
<dbReference type="Gene3D" id="3.30.160.60">
    <property type="entry name" value="Classic Zinc Finger"/>
    <property type="match status" value="3"/>
</dbReference>
<dbReference type="PANTHER" id="PTHR24394:SF44">
    <property type="entry name" value="ZINC FINGER PROTEIN 271-LIKE"/>
    <property type="match status" value="1"/>
</dbReference>
<evidence type="ECO:0000256" key="1">
    <source>
        <dbReference type="ARBA" id="ARBA00004123"/>
    </source>
</evidence>
<dbReference type="GO" id="GO:0005634">
    <property type="term" value="C:nucleus"/>
    <property type="evidence" value="ECO:0007669"/>
    <property type="project" value="UniProtKB-SubCell"/>
</dbReference>